<dbReference type="Proteomes" id="UP000254573">
    <property type="component" value="Unassembled WGS sequence"/>
</dbReference>
<dbReference type="Proteomes" id="UP000361468">
    <property type="component" value="Unassembled WGS sequence"/>
</dbReference>
<dbReference type="EMBL" id="UGSG01000001">
    <property type="protein sequence ID" value="SUA81573.1"/>
    <property type="molecule type" value="Genomic_DNA"/>
</dbReference>
<dbReference type="InterPro" id="IPR014756">
    <property type="entry name" value="Ig_E-set"/>
</dbReference>
<dbReference type="InterPro" id="IPR013783">
    <property type="entry name" value="Ig-like_fold"/>
</dbReference>
<dbReference type="KEGG" id="ppno:DA70_08065"/>
<dbReference type="SUPFAM" id="SSF81296">
    <property type="entry name" value="E set domains"/>
    <property type="match status" value="1"/>
</dbReference>
<accession>A0A378YXP2</accession>
<dbReference type="CDD" id="cd00102">
    <property type="entry name" value="IPT"/>
    <property type="match status" value="1"/>
</dbReference>
<dbReference type="EMBL" id="CABPSO010000003">
    <property type="protein sequence ID" value="VVE63753.1"/>
    <property type="molecule type" value="Genomic_DNA"/>
</dbReference>
<protein>
    <submittedName>
        <fullName evidence="2">IPT/TIG domain</fullName>
    </submittedName>
</protein>
<dbReference type="KEGG" id="ppnm:LV28_22515"/>
<evidence type="ECO:0000259" key="1">
    <source>
        <dbReference type="Pfam" id="PF01833"/>
    </source>
</evidence>
<sequence length="116" mass="12202">MANITQVSPSQIDRDGGTSITINGTGFSEAVQVYFVDKNNRKTPARSFAIVDDGTITAVSPSLAETGRATANVTLGDCLASANRIDGAVRTPEQLLYNLQYVNDLYALGSGAGSMR</sequence>
<dbReference type="STRING" id="93220.A6P55_19005"/>
<dbReference type="Gene3D" id="2.60.40.10">
    <property type="entry name" value="Immunoglobulins"/>
    <property type="match status" value="1"/>
</dbReference>
<organism evidence="2 4">
    <name type="scientific">Pandoraea pnomenusa</name>
    <dbReference type="NCBI Taxonomy" id="93220"/>
    <lineage>
        <taxon>Bacteria</taxon>
        <taxon>Pseudomonadati</taxon>
        <taxon>Pseudomonadota</taxon>
        <taxon>Betaproteobacteria</taxon>
        <taxon>Burkholderiales</taxon>
        <taxon>Burkholderiaceae</taxon>
        <taxon>Pandoraea</taxon>
    </lineage>
</organism>
<gene>
    <name evidence="2" type="ORF">NCTC13160_04438</name>
    <name evidence="3" type="ORF">PPN31119_01341</name>
</gene>
<evidence type="ECO:0000313" key="2">
    <source>
        <dbReference type="EMBL" id="SUA81573.1"/>
    </source>
</evidence>
<reference evidence="2 4" key="1">
    <citation type="submission" date="2018-06" db="EMBL/GenBank/DDBJ databases">
        <authorList>
            <consortium name="Pathogen Informatics"/>
            <person name="Doyle S."/>
        </authorList>
    </citation>
    <scope>NUCLEOTIDE SEQUENCE [LARGE SCALE GENOMIC DNA]</scope>
    <source>
        <strain evidence="2 4">NCTC13160</strain>
    </source>
</reference>
<dbReference type="Pfam" id="PF01833">
    <property type="entry name" value="TIG"/>
    <property type="match status" value="1"/>
</dbReference>
<dbReference type="InterPro" id="IPR002909">
    <property type="entry name" value="IPT_dom"/>
</dbReference>
<evidence type="ECO:0000313" key="4">
    <source>
        <dbReference type="Proteomes" id="UP000254573"/>
    </source>
</evidence>
<name>A0A378YXP2_9BURK</name>
<feature type="domain" description="IPT/TIG" evidence="1">
    <location>
        <begin position="3"/>
        <end position="77"/>
    </location>
</feature>
<evidence type="ECO:0000313" key="3">
    <source>
        <dbReference type="EMBL" id="VVE63753.1"/>
    </source>
</evidence>
<keyword evidence="5" id="KW-1185">Reference proteome</keyword>
<dbReference type="RefSeq" id="WP_023596848.1">
    <property type="nucleotide sequence ID" value="NZ_CABPSO010000003.1"/>
</dbReference>
<evidence type="ECO:0000313" key="5">
    <source>
        <dbReference type="Proteomes" id="UP000361468"/>
    </source>
</evidence>
<reference evidence="3 5" key="2">
    <citation type="submission" date="2019-08" db="EMBL/GenBank/DDBJ databases">
        <authorList>
            <person name="Peeters C."/>
        </authorList>
    </citation>
    <scope>NUCLEOTIDE SEQUENCE [LARGE SCALE GENOMIC DNA]</scope>
    <source>
        <strain evidence="3 5">LMG 31119</strain>
    </source>
</reference>
<dbReference type="OrthoDB" id="8943675at2"/>
<proteinExistence type="predicted"/>
<dbReference type="AlphaFoldDB" id="A0A378YXP2"/>